<dbReference type="GO" id="GO:0003677">
    <property type="term" value="F:DNA binding"/>
    <property type="evidence" value="ECO:0007669"/>
    <property type="project" value="InterPro"/>
</dbReference>
<dbReference type="Proteomes" id="UP000255098">
    <property type="component" value="Unassembled WGS sequence"/>
</dbReference>
<dbReference type="InterPro" id="IPR001387">
    <property type="entry name" value="Cro/C1-type_HTH"/>
</dbReference>
<protein>
    <submittedName>
        <fullName evidence="2">Putative transcriptional regulator</fullName>
    </submittedName>
</protein>
<evidence type="ECO:0000259" key="1">
    <source>
        <dbReference type="PROSITE" id="PS50943"/>
    </source>
</evidence>
<dbReference type="InterPro" id="IPR014057">
    <property type="entry name" value="HI1420"/>
</dbReference>
<dbReference type="RefSeq" id="WP_115249659.1">
    <property type="nucleotide sequence ID" value="NZ_JBMMEG010000001.1"/>
</dbReference>
<dbReference type="CDD" id="cd00093">
    <property type="entry name" value="HTH_XRE"/>
    <property type="match status" value="1"/>
</dbReference>
<reference evidence="2 3" key="1">
    <citation type="submission" date="2018-06" db="EMBL/GenBank/DDBJ databases">
        <authorList>
            <consortium name="Pathogen Informatics"/>
            <person name="Doyle S."/>
        </authorList>
    </citation>
    <scope>NUCLEOTIDE SEQUENCE [LARGE SCALE GENOMIC DNA]</scope>
    <source>
        <strain evidence="3">NCTC 11297</strain>
    </source>
</reference>
<dbReference type="AlphaFoldDB" id="A0A379ARZ2"/>
<sequence length="96" mass="10702">MEKLTDFDVAEYLNNEDEMQLYLNEVLQEDNMELILSALGDIAKARNMSQLSRETGISREGLYKALSGSGNPTFATVLKVMKALNLTFQVKPSVSL</sequence>
<dbReference type="NCBIfam" id="TIGR02684">
    <property type="entry name" value="dnstrm_HI1420"/>
    <property type="match status" value="1"/>
</dbReference>
<proteinExistence type="predicted"/>
<evidence type="ECO:0000313" key="3">
    <source>
        <dbReference type="Proteomes" id="UP000255098"/>
    </source>
</evidence>
<dbReference type="PROSITE" id="PS50943">
    <property type="entry name" value="HTH_CROC1"/>
    <property type="match status" value="1"/>
</dbReference>
<accession>A0A379ARZ2</accession>
<dbReference type="Pfam" id="PF21716">
    <property type="entry name" value="dnstrm_HI1420"/>
    <property type="match status" value="1"/>
</dbReference>
<name>A0A379ARZ2_AVIAV</name>
<dbReference type="PANTHER" id="PTHR40275:SF1">
    <property type="entry name" value="SSL7038 PROTEIN"/>
    <property type="match status" value="1"/>
</dbReference>
<evidence type="ECO:0000313" key="2">
    <source>
        <dbReference type="EMBL" id="SUB24466.1"/>
    </source>
</evidence>
<dbReference type="EMBL" id="UGSP01000001">
    <property type="protein sequence ID" value="SUB24466.1"/>
    <property type="molecule type" value="Genomic_DNA"/>
</dbReference>
<gene>
    <name evidence="2" type="ORF">NCTC11297_01510</name>
</gene>
<dbReference type="Gene3D" id="1.10.260.40">
    <property type="entry name" value="lambda repressor-like DNA-binding domains"/>
    <property type="match status" value="1"/>
</dbReference>
<organism evidence="2 3">
    <name type="scientific">Avibacterium avium</name>
    <name type="common">Pasteurella avium</name>
    <dbReference type="NCBI Taxonomy" id="751"/>
    <lineage>
        <taxon>Bacteria</taxon>
        <taxon>Pseudomonadati</taxon>
        <taxon>Pseudomonadota</taxon>
        <taxon>Gammaproteobacteria</taxon>
        <taxon>Pasteurellales</taxon>
        <taxon>Pasteurellaceae</taxon>
        <taxon>Avibacterium</taxon>
    </lineage>
</organism>
<keyword evidence="3" id="KW-1185">Reference proteome</keyword>
<dbReference type="SUPFAM" id="SSF47413">
    <property type="entry name" value="lambda repressor-like DNA-binding domains"/>
    <property type="match status" value="1"/>
</dbReference>
<dbReference type="GeneID" id="300133709"/>
<dbReference type="InterPro" id="IPR010982">
    <property type="entry name" value="Lambda_DNA-bd_dom_sf"/>
</dbReference>
<feature type="domain" description="HTH cro/C1-type" evidence="1">
    <location>
        <begin position="48"/>
        <end position="95"/>
    </location>
</feature>
<dbReference type="PANTHER" id="PTHR40275">
    <property type="entry name" value="SSL7038 PROTEIN"/>
    <property type="match status" value="1"/>
</dbReference>